<dbReference type="PROSITE" id="PS51439">
    <property type="entry name" value="MENTAL"/>
    <property type="match status" value="1"/>
</dbReference>
<organism evidence="7">
    <name type="scientific">Echinococcus granulosus</name>
    <name type="common">Hydatid tapeworm</name>
    <dbReference type="NCBI Taxonomy" id="6210"/>
    <lineage>
        <taxon>Eukaryota</taxon>
        <taxon>Metazoa</taxon>
        <taxon>Spiralia</taxon>
        <taxon>Lophotrochozoa</taxon>
        <taxon>Platyhelminthes</taxon>
        <taxon>Cestoda</taxon>
        <taxon>Eucestoda</taxon>
        <taxon>Cyclophyllidea</taxon>
        <taxon>Taeniidae</taxon>
        <taxon>Echinococcus</taxon>
        <taxon>Echinococcus granulosus group</taxon>
    </lineage>
</organism>
<dbReference type="EMBL" id="LK028577">
    <property type="protein sequence ID" value="CDS17889.1"/>
    <property type="molecule type" value="Genomic_DNA"/>
</dbReference>
<dbReference type="GO" id="GO:0005789">
    <property type="term" value="C:endoplasmic reticulum membrane"/>
    <property type="evidence" value="ECO:0007669"/>
    <property type="project" value="TreeGrafter"/>
</dbReference>
<reference evidence="7 8" key="1">
    <citation type="journal article" date="2013" name="Nature">
        <title>The genomes of four tapeworm species reveal adaptations to parasitism.</title>
        <authorList>
            <person name="Tsai I.J."/>
            <person name="Zarowiecki M."/>
            <person name="Holroyd N."/>
            <person name="Garciarrubio A."/>
            <person name="Sanchez-Flores A."/>
            <person name="Brooks K.L."/>
            <person name="Tracey A."/>
            <person name="Bobes R.J."/>
            <person name="Fragoso G."/>
            <person name="Sciutto E."/>
            <person name="Aslett M."/>
            <person name="Beasley H."/>
            <person name="Bennett H.M."/>
            <person name="Cai J."/>
            <person name="Camicia F."/>
            <person name="Clark R."/>
            <person name="Cucher M."/>
            <person name="De Silva N."/>
            <person name="Day T.A."/>
            <person name="Deplazes P."/>
            <person name="Estrada K."/>
            <person name="Fernandez C."/>
            <person name="Holland P.W."/>
            <person name="Hou J."/>
            <person name="Hu S."/>
            <person name="Huckvale T."/>
            <person name="Hung S.S."/>
            <person name="Kamenetzky L."/>
            <person name="Keane J.A."/>
            <person name="Kiss F."/>
            <person name="Koziol U."/>
            <person name="Lambert O."/>
            <person name="Liu K."/>
            <person name="Luo X."/>
            <person name="Luo Y."/>
            <person name="Macchiaroli N."/>
            <person name="Nichol S."/>
            <person name="Paps J."/>
            <person name="Parkinson J."/>
            <person name="Pouchkina-Stantcheva N."/>
            <person name="Riddiford N."/>
            <person name="Rosenzvit M."/>
            <person name="Salinas G."/>
            <person name="Wasmuth J.D."/>
            <person name="Zamanian M."/>
            <person name="Zheng Y."/>
            <person name="Cai X."/>
            <person name="Soberon X."/>
            <person name="Olson P.D."/>
            <person name="Laclette J.P."/>
            <person name="Brehm K."/>
            <person name="Berriman M."/>
            <person name="Garciarrubio A."/>
            <person name="Bobes R.J."/>
            <person name="Fragoso G."/>
            <person name="Sanchez-Flores A."/>
            <person name="Estrada K."/>
            <person name="Cevallos M.A."/>
            <person name="Morett E."/>
            <person name="Gonzalez V."/>
            <person name="Portillo T."/>
            <person name="Ochoa-Leyva A."/>
            <person name="Jose M.V."/>
            <person name="Sciutto E."/>
            <person name="Landa A."/>
            <person name="Jimenez L."/>
            <person name="Valdes V."/>
            <person name="Carrero J.C."/>
            <person name="Larralde C."/>
            <person name="Morales-Montor J."/>
            <person name="Limon-Lason J."/>
            <person name="Soberon X."/>
            <person name="Laclette J.P."/>
        </authorList>
    </citation>
    <scope>NUCLEOTIDE SEQUENCE [LARGE SCALE GENOMIC DNA]</scope>
</reference>
<dbReference type="InterPro" id="IPR023393">
    <property type="entry name" value="START-like_dom_sf"/>
</dbReference>
<dbReference type="InterPro" id="IPR019498">
    <property type="entry name" value="MENTAL"/>
</dbReference>
<dbReference type="WBParaSite" id="EgrG_001066800">
    <property type="protein sequence ID" value="EgrG_001066800"/>
    <property type="gene ID" value="EgrG_001066800"/>
</dbReference>
<dbReference type="InterPro" id="IPR002913">
    <property type="entry name" value="START_lipid-bd_dom"/>
</dbReference>
<protein>
    <submittedName>
        <fullName evidence="7 9">StAR lipid transfer protein 3</fullName>
    </submittedName>
</protein>
<dbReference type="SUPFAM" id="SSF55961">
    <property type="entry name" value="Bet v1-like"/>
    <property type="match status" value="1"/>
</dbReference>
<evidence type="ECO:0000259" key="5">
    <source>
        <dbReference type="PROSITE" id="PS50848"/>
    </source>
</evidence>
<feature type="domain" description="MENTAL" evidence="6">
    <location>
        <begin position="37"/>
        <end position="208"/>
    </location>
</feature>
<dbReference type="AlphaFoldDB" id="A0A068WJL9"/>
<evidence type="ECO:0000259" key="6">
    <source>
        <dbReference type="PROSITE" id="PS51439"/>
    </source>
</evidence>
<proteinExistence type="predicted"/>
<gene>
    <name evidence="7" type="ORF">EgrG_001066800</name>
</gene>
<dbReference type="GO" id="GO:0005765">
    <property type="term" value="C:lysosomal membrane"/>
    <property type="evidence" value="ECO:0007669"/>
    <property type="project" value="TreeGrafter"/>
</dbReference>
<evidence type="ECO:0000256" key="4">
    <source>
        <dbReference type="SAM" id="Phobius"/>
    </source>
</evidence>
<feature type="transmembrane region" description="Helical" evidence="4">
    <location>
        <begin position="142"/>
        <end position="163"/>
    </location>
</feature>
<dbReference type="SMART" id="SM00234">
    <property type="entry name" value="START"/>
    <property type="match status" value="1"/>
</dbReference>
<dbReference type="Proteomes" id="UP000492820">
    <property type="component" value="Unassembled WGS sequence"/>
</dbReference>
<dbReference type="GO" id="GO:0031902">
    <property type="term" value="C:late endosome membrane"/>
    <property type="evidence" value="ECO:0007669"/>
    <property type="project" value="TreeGrafter"/>
</dbReference>
<dbReference type="OrthoDB" id="74575at2759"/>
<feature type="transmembrane region" description="Helical" evidence="4">
    <location>
        <begin position="44"/>
        <end position="63"/>
    </location>
</feature>
<accession>A0A068WJL9</accession>
<evidence type="ECO:0000313" key="8">
    <source>
        <dbReference type="Proteomes" id="UP000492820"/>
    </source>
</evidence>
<dbReference type="InterPro" id="IPR051869">
    <property type="entry name" value="STARD3"/>
</dbReference>
<name>A0A068WJL9_ECHGR</name>
<dbReference type="GO" id="GO:0008289">
    <property type="term" value="F:lipid binding"/>
    <property type="evidence" value="ECO:0007669"/>
    <property type="project" value="InterPro"/>
</dbReference>
<dbReference type="Gene3D" id="3.30.530.20">
    <property type="match status" value="1"/>
</dbReference>
<keyword evidence="2 4" id="KW-0812">Transmembrane</keyword>
<keyword evidence="3 4" id="KW-0472">Membrane</keyword>
<dbReference type="GO" id="GO:0140284">
    <property type="term" value="C:endoplasmic reticulum-endosome membrane contact site"/>
    <property type="evidence" value="ECO:0007669"/>
    <property type="project" value="TreeGrafter"/>
</dbReference>
<dbReference type="PANTHER" id="PTHR46121">
    <property type="entry name" value="STEROIDOGENIC ACUTE REGULATORY PROTEIN-LIKE"/>
    <property type="match status" value="1"/>
</dbReference>
<comment type="subcellular location">
    <subcellularLocation>
        <location evidence="1">Membrane</location>
        <topology evidence="1">Multi-pass membrane protein</topology>
    </subcellularLocation>
</comment>
<evidence type="ECO:0000256" key="3">
    <source>
        <dbReference type="ARBA" id="ARBA00023136"/>
    </source>
</evidence>
<dbReference type="GO" id="GO:0099044">
    <property type="term" value="P:vesicle tethering to endoplasmic reticulum"/>
    <property type="evidence" value="ECO:0007669"/>
    <property type="project" value="TreeGrafter"/>
</dbReference>
<reference evidence="9" key="3">
    <citation type="submission" date="2020-10" db="UniProtKB">
        <authorList>
            <consortium name="WormBaseParasite"/>
        </authorList>
    </citation>
    <scope>IDENTIFICATION</scope>
</reference>
<feature type="transmembrane region" description="Helical" evidence="4">
    <location>
        <begin position="113"/>
        <end position="135"/>
    </location>
</feature>
<dbReference type="PANTHER" id="PTHR46121:SF4">
    <property type="entry name" value="STEROIDOGENIC ACUTE REGULATORY PROTEIN-LIKE"/>
    <property type="match status" value="1"/>
</dbReference>
<evidence type="ECO:0000256" key="2">
    <source>
        <dbReference type="ARBA" id="ARBA00022692"/>
    </source>
</evidence>
<dbReference type="Pfam" id="PF01852">
    <property type="entry name" value="START"/>
    <property type="match status" value="1"/>
</dbReference>
<dbReference type="PROSITE" id="PS50848">
    <property type="entry name" value="START"/>
    <property type="match status" value="1"/>
</dbReference>
<feature type="domain" description="START" evidence="5">
    <location>
        <begin position="274"/>
        <end position="460"/>
    </location>
</feature>
<dbReference type="Pfam" id="PF10457">
    <property type="entry name" value="MENTAL"/>
    <property type="match status" value="1"/>
</dbReference>
<evidence type="ECO:0000313" key="7">
    <source>
        <dbReference type="EMBL" id="CDS17889.1"/>
    </source>
</evidence>
<evidence type="ECO:0000313" key="9">
    <source>
        <dbReference type="WBParaSite" id="EgrG_001066800"/>
    </source>
</evidence>
<reference evidence="7" key="2">
    <citation type="submission" date="2014-06" db="EMBL/GenBank/DDBJ databases">
        <authorList>
            <person name="Aslett M."/>
        </authorList>
    </citation>
    <scope>NUCLEOTIDE SEQUENCE</scope>
</reference>
<keyword evidence="4" id="KW-1133">Transmembrane helix</keyword>
<sequence length="488" mass="54704">MSEDRPARIDYGGRLFGTSDMNVAAPAIEGLPDEQHTSPVRRTFLLLIFFEFVLSWALWLVYVRTLGNFTEQIKDQVVNMRFNTSLFDVQIIGTSRFFFLEVAYGAYMTSYRWPAAVSTAVTTAYMIAKCIMFVFSSQHDNIGLCYAELILPIVMVWLFTLFLECRVLPQERMAKRIVNSYQRMNPDYLSAIEVQSAHFASIRHWATRAATSRGVGSIYESPEGSLINDVESLLSVSKYNSGGTNDAPVDVAALLTRAEDLRRSAWDVFEDVAWNEVSSSSPIKSGYFITSANLHGFSQRVFRLDAILHARVKTIFNDLVHGIEFSPLWNSTVCSARCLQKFPHEDLDIVHLVTKEVLGGLIKSRDFVVLRAWGVKDDISYVASSSVTFPKCPPSDECVRAEQLINAMFLQPTGSVCHLVCITCCDLKGWFSSQVVARGIQVSLNSLYQALQKRAISLSAGVEDFDEPLVPRPSPLPPRQRPILDEAC</sequence>
<evidence type="ECO:0000256" key="1">
    <source>
        <dbReference type="ARBA" id="ARBA00004141"/>
    </source>
</evidence>